<dbReference type="EMBL" id="FOHU01000010">
    <property type="protein sequence ID" value="SET42087.1"/>
    <property type="molecule type" value="Genomic_DNA"/>
</dbReference>
<evidence type="ECO:0000313" key="2">
    <source>
        <dbReference type="EMBL" id="SET42087.1"/>
    </source>
</evidence>
<sequence>MISRKQLLALFLVLFILIPMLSGCFFEEDTALSIHVIDVGQGDSILIKTPNGKTMLIDGGEPAAGKTVVSYLKKRKVKKIDLLVATHPHADHIGGLIDVIHSIPIDKFYMPHKLHTSKTFENLLDAAKDKDLKISAATAGIMIDFDEDITLYFLGPLRDYGDDLNLWSAVVKMDYKEKSFLFTGDLEALGEEDILSGFQKDFLKSQFLKVGHHGSRTSTTENFLQVIEPTVAVISCGRNNSYGHPHEEVINRLNLFNIAVYRTDMQGTIVIKSDGNRIWSHQKPYYH</sequence>
<dbReference type="AlphaFoldDB" id="A0A1I0ECA1"/>
<dbReference type="PANTHER" id="PTHR30619:SF7">
    <property type="entry name" value="BETA-LACTAMASE DOMAIN PROTEIN"/>
    <property type="match status" value="1"/>
</dbReference>
<dbReference type="PROSITE" id="PS51257">
    <property type="entry name" value="PROKAR_LIPOPROTEIN"/>
    <property type="match status" value="1"/>
</dbReference>
<evidence type="ECO:0000313" key="3">
    <source>
        <dbReference type="Proteomes" id="UP000199568"/>
    </source>
</evidence>
<feature type="domain" description="Metallo-beta-lactamase" evidence="1">
    <location>
        <begin position="41"/>
        <end position="238"/>
    </location>
</feature>
<organism evidence="2 3">
    <name type="scientific">Natronincola peptidivorans</name>
    <dbReference type="NCBI Taxonomy" id="426128"/>
    <lineage>
        <taxon>Bacteria</taxon>
        <taxon>Bacillati</taxon>
        <taxon>Bacillota</taxon>
        <taxon>Clostridia</taxon>
        <taxon>Peptostreptococcales</taxon>
        <taxon>Natronincolaceae</taxon>
        <taxon>Natronincola</taxon>
    </lineage>
</organism>
<dbReference type="Pfam" id="PF00753">
    <property type="entry name" value="Lactamase_B"/>
    <property type="match status" value="1"/>
</dbReference>
<dbReference type="InterPro" id="IPR035681">
    <property type="entry name" value="ComA-like_MBL"/>
</dbReference>
<evidence type="ECO:0000259" key="1">
    <source>
        <dbReference type="SMART" id="SM00849"/>
    </source>
</evidence>
<gene>
    <name evidence="2" type="ORF">SAMN05660297_02354</name>
</gene>
<dbReference type="InterPro" id="IPR036866">
    <property type="entry name" value="RibonucZ/Hydroxyglut_hydro"/>
</dbReference>
<protein>
    <submittedName>
        <fullName evidence="2">Competence protein ComEC</fullName>
    </submittedName>
</protein>
<dbReference type="SUPFAM" id="SSF56281">
    <property type="entry name" value="Metallo-hydrolase/oxidoreductase"/>
    <property type="match status" value="1"/>
</dbReference>
<dbReference type="Gene3D" id="3.60.15.10">
    <property type="entry name" value="Ribonuclease Z/Hydroxyacylglutathione hydrolase-like"/>
    <property type="match status" value="1"/>
</dbReference>
<dbReference type="CDD" id="cd07731">
    <property type="entry name" value="ComA-like_MBL-fold"/>
    <property type="match status" value="1"/>
</dbReference>
<dbReference type="Proteomes" id="UP000199568">
    <property type="component" value="Unassembled WGS sequence"/>
</dbReference>
<dbReference type="SMART" id="SM00849">
    <property type="entry name" value="Lactamase_B"/>
    <property type="match status" value="1"/>
</dbReference>
<accession>A0A1I0ECA1</accession>
<dbReference type="RefSeq" id="WP_208976142.1">
    <property type="nucleotide sequence ID" value="NZ_FOHU01000010.1"/>
</dbReference>
<dbReference type="InterPro" id="IPR052159">
    <property type="entry name" value="Competence_DNA_uptake"/>
</dbReference>
<dbReference type="InterPro" id="IPR001279">
    <property type="entry name" value="Metallo-B-lactamas"/>
</dbReference>
<reference evidence="2 3" key="1">
    <citation type="submission" date="2016-10" db="EMBL/GenBank/DDBJ databases">
        <authorList>
            <person name="de Groot N.N."/>
        </authorList>
    </citation>
    <scope>NUCLEOTIDE SEQUENCE [LARGE SCALE GENOMIC DNA]</scope>
    <source>
        <strain evidence="2 3">DSM 18979</strain>
    </source>
</reference>
<dbReference type="STRING" id="426128.SAMN05660297_02354"/>
<keyword evidence="3" id="KW-1185">Reference proteome</keyword>
<dbReference type="PANTHER" id="PTHR30619">
    <property type="entry name" value="DNA INTERNALIZATION/COMPETENCE PROTEIN COMEC/REC2"/>
    <property type="match status" value="1"/>
</dbReference>
<proteinExistence type="predicted"/>
<name>A0A1I0ECA1_9FIRM</name>